<reference evidence="3" key="1">
    <citation type="journal article" date="2019" name="Nat. Commun.">
        <title>The genome of broomcorn millet.</title>
        <authorList>
            <person name="Zou C."/>
            <person name="Miki D."/>
            <person name="Li D."/>
            <person name="Tang Q."/>
            <person name="Xiao L."/>
            <person name="Rajput S."/>
            <person name="Deng P."/>
            <person name="Jia W."/>
            <person name="Huang R."/>
            <person name="Zhang M."/>
            <person name="Sun Y."/>
            <person name="Hu J."/>
            <person name="Fu X."/>
            <person name="Schnable P.S."/>
            <person name="Li F."/>
            <person name="Zhang H."/>
            <person name="Feng B."/>
            <person name="Zhu X."/>
            <person name="Liu R."/>
            <person name="Schnable J.C."/>
            <person name="Zhu J.-K."/>
            <person name="Zhang H."/>
        </authorList>
    </citation>
    <scope>NUCLEOTIDE SEQUENCE [LARGE SCALE GENOMIC DNA]</scope>
</reference>
<accession>A0A3L6ST23</accession>
<proteinExistence type="predicted"/>
<dbReference type="STRING" id="4540.A0A3L6ST23"/>
<organism evidence="2 3">
    <name type="scientific">Panicum miliaceum</name>
    <name type="common">Proso millet</name>
    <name type="synonym">Broomcorn millet</name>
    <dbReference type="NCBI Taxonomy" id="4540"/>
    <lineage>
        <taxon>Eukaryota</taxon>
        <taxon>Viridiplantae</taxon>
        <taxon>Streptophyta</taxon>
        <taxon>Embryophyta</taxon>
        <taxon>Tracheophyta</taxon>
        <taxon>Spermatophyta</taxon>
        <taxon>Magnoliopsida</taxon>
        <taxon>Liliopsida</taxon>
        <taxon>Poales</taxon>
        <taxon>Poaceae</taxon>
        <taxon>PACMAD clade</taxon>
        <taxon>Panicoideae</taxon>
        <taxon>Panicodae</taxon>
        <taxon>Paniceae</taxon>
        <taxon>Panicinae</taxon>
        <taxon>Panicum</taxon>
        <taxon>Panicum sect. Panicum</taxon>
    </lineage>
</organism>
<dbReference type="GO" id="GO:0051123">
    <property type="term" value="P:RNA polymerase II preinitiation complex assembly"/>
    <property type="evidence" value="ECO:0007669"/>
    <property type="project" value="TreeGrafter"/>
</dbReference>
<keyword evidence="3" id="KW-1185">Reference proteome</keyword>
<comment type="caution">
    <text evidence="2">The sequence shown here is derived from an EMBL/GenBank/DDBJ whole genome shotgun (WGS) entry which is preliminary data.</text>
</comment>
<protein>
    <submittedName>
        <fullName evidence="2">Transcription initiation factor TFIID subunit 1-like</fullName>
    </submittedName>
</protein>
<gene>
    <name evidence="2" type="ORF">C2845_PM05G03570</name>
</gene>
<evidence type="ECO:0000313" key="3">
    <source>
        <dbReference type="Proteomes" id="UP000275267"/>
    </source>
</evidence>
<sequence>MRDDESPAASAAEDGDDEDYEEPGGRSGFLGFMLGNVDGSGDLDAAYLDEEHLFALADDLGQSLKDIDLIWSSPAPTDPSEQDYDDKAEDAVNFEDIDEEYDGPEVEATTEEDNVLSRKDYFSSNAVYASANSTVSVFDEENYDEDDGMTNDIELHVKSVVQNCSSNVLTEQPVMEPSNIMDFEYEVLQKIIGTEEGHLGPKTAVSLPVLCIEDGSVILRFCEIFGIQEPARKRKADHQRHAINKELRIAKYADIIEEDEEVFLRSSIHNSSNLKHIKMAEGFVESDSDESVSDVTLWLNDSCRSEQPMKDSHQDIPTAQQSMFVLIFMHLSTTIGKTISFEMIHRQLKDSLA</sequence>
<dbReference type="GO" id="GO:0004402">
    <property type="term" value="F:histone acetyltransferase activity"/>
    <property type="evidence" value="ECO:0007669"/>
    <property type="project" value="InterPro"/>
</dbReference>
<dbReference type="InterPro" id="IPR040240">
    <property type="entry name" value="TAF1"/>
</dbReference>
<feature type="compositionally biased region" description="Acidic residues" evidence="1">
    <location>
        <begin position="13"/>
        <end position="22"/>
    </location>
</feature>
<feature type="region of interest" description="Disordered" evidence="1">
    <location>
        <begin position="1"/>
        <end position="28"/>
    </location>
</feature>
<evidence type="ECO:0000256" key="1">
    <source>
        <dbReference type="SAM" id="MobiDB-lite"/>
    </source>
</evidence>
<dbReference type="OrthoDB" id="5752at2759"/>
<dbReference type="AlphaFoldDB" id="A0A3L6ST23"/>
<dbReference type="PANTHER" id="PTHR13900:SF0">
    <property type="entry name" value="TRANSCRIPTION INITIATION FACTOR TFIID SUBUNIT 1"/>
    <property type="match status" value="1"/>
</dbReference>
<name>A0A3L6ST23_PANMI</name>
<dbReference type="GO" id="GO:0016251">
    <property type="term" value="F:RNA polymerase II general transcription initiation factor activity"/>
    <property type="evidence" value="ECO:0007669"/>
    <property type="project" value="InterPro"/>
</dbReference>
<evidence type="ECO:0000313" key="2">
    <source>
        <dbReference type="EMBL" id="RLN27592.1"/>
    </source>
</evidence>
<dbReference type="Proteomes" id="UP000275267">
    <property type="component" value="Unassembled WGS sequence"/>
</dbReference>
<dbReference type="GO" id="GO:0005669">
    <property type="term" value="C:transcription factor TFIID complex"/>
    <property type="evidence" value="ECO:0007669"/>
    <property type="project" value="InterPro"/>
</dbReference>
<dbReference type="EMBL" id="PQIB02000003">
    <property type="protein sequence ID" value="RLN27592.1"/>
    <property type="molecule type" value="Genomic_DNA"/>
</dbReference>
<dbReference type="GO" id="GO:0003743">
    <property type="term" value="F:translation initiation factor activity"/>
    <property type="evidence" value="ECO:0007669"/>
    <property type="project" value="UniProtKB-KW"/>
</dbReference>
<dbReference type="PANTHER" id="PTHR13900">
    <property type="entry name" value="TRANSCRIPTION INITIATION FACTOR TFIID"/>
    <property type="match status" value="1"/>
</dbReference>
<dbReference type="GO" id="GO:0017025">
    <property type="term" value="F:TBP-class protein binding"/>
    <property type="evidence" value="ECO:0007669"/>
    <property type="project" value="InterPro"/>
</dbReference>